<evidence type="ECO:0000259" key="5">
    <source>
        <dbReference type="Pfam" id="PF08281"/>
    </source>
</evidence>
<dbReference type="InterPro" id="IPR039425">
    <property type="entry name" value="RNA_pol_sigma-70-like"/>
</dbReference>
<protein>
    <submittedName>
        <fullName evidence="6">RNA polymerase sigma factor</fullName>
    </submittedName>
</protein>
<dbReference type="InterPro" id="IPR013324">
    <property type="entry name" value="RNA_pol_sigma_r3/r4-like"/>
</dbReference>
<dbReference type="PANTHER" id="PTHR43133:SF63">
    <property type="entry name" value="RNA POLYMERASE SIGMA FACTOR FECI-RELATED"/>
    <property type="match status" value="1"/>
</dbReference>
<dbReference type="Gene3D" id="1.10.1740.10">
    <property type="match status" value="1"/>
</dbReference>
<dbReference type="AlphaFoldDB" id="A0A8H9IJV4"/>
<dbReference type="EMBL" id="BMZN01000004">
    <property type="protein sequence ID" value="GHC54614.1"/>
    <property type="molecule type" value="Genomic_DNA"/>
</dbReference>
<dbReference type="Pfam" id="PF08281">
    <property type="entry name" value="Sigma70_r4_2"/>
    <property type="match status" value="1"/>
</dbReference>
<evidence type="ECO:0000256" key="2">
    <source>
        <dbReference type="ARBA" id="ARBA00023015"/>
    </source>
</evidence>
<dbReference type="InterPro" id="IPR013249">
    <property type="entry name" value="RNA_pol_sigma70_r4_t2"/>
</dbReference>
<reference evidence="7" key="1">
    <citation type="journal article" date="2019" name="Int. J. Syst. Evol. Microbiol.">
        <title>The Global Catalogue of Microorganisms (GCM) 10K type strain sequencing project: providing services to taxonomists for standard genome sequencing and annotation.</title>
        <authorList>
            <consortium name="The Broad Institute Genomics Platform"/>
            <consortium name="The Broad Institute Genome Sequencing Center for Infectious Disease"/>
            <person name="Wu L."/>
            <person name="Ma J."/>
        </authorList>
    </citation>
    <scope>NUCLEOTIDE SEQUENCE [LARGE SCALE GENOMIC DNA]</scope>
    <source>
        <strain evidence="7">KCTC 42083</strain>
    </source>
</reference>
<keyword evidence="7" id="KW-1185">Reference proteome</keyword>
<name>A0A8H9IJV4_9BURK</name>
<keyword evidence="4" id="KW-0804">Transcription</keyword>
<proteinExistence type="inferred from homology"/>
<dbReference type="Proteomes" id="UP000608923">
    <property type="component" value="Unassembled WGS sequence"/>
</dbReference>
<dbReference type="InterPro" id="IPR013325">
    <property type="entry name" value="RNA_pol_sigma_r2"/>
</dbReference>
<evidence type="ECO:0000313" key="6">
    <source>
        <dbReference type="EMBL" id="GHC54614.1"/>
    </source>
</evidence>
<dbReference type="SUPFAM" id="SSF88659">
    <property type="entry name" value="Sigma3 and sigma4 domains of RNA polymerase sigma factors"/>
    <property type="match status" value="1"/>
</dbReference>
<dbReference type="GO" id="GO:0003677">
    <property type="term" value="F:DNA binding"/>
    <property type="evidence" value="ECO:0007669"/>
    <property type="project" value="InterPro"/>
</dbReference>
<dbReference type="PANTHER" id="PTHR43133">
    <property type="entry name" value="RNA POLYMERASE ECF-TYPE SIGMA FACTO"/>
    <property type="match status" value="1"/>
</dbReference>
<sequence>MLLFRIIFQSAPPARPMSHPSRPRKAWLASYSELFGVWRRKAESREDAEDAMHDTVVGMLENNTGVIDNPRAYLARGTSNRLVSRHRHQTVLTVLPLDELSDTEHPRQAGADSSAQFEQLADALVTALADLPPKCREVYIKHRLEGWTHTEIAQDMGLSRSMVEKYMTRALRHIHERLHHYVPD</sequence>
<organism evidence="6 7">
    <name type="scientific">Alcaligenes pakistanensis</name>
    <dbReference type="NCBI Taxonomy" id="1482717"/>
    <lineage>
        <taxon>Bacteria</taxon>
        <taxon>Pseudomonadati</taxon>
        <taxon>Pseudomonadota</taxon>
        <taxon>Betaproteobacteria</taxon>
        <taxon>Burkholderiales</taxon>
        <taxon>Alcaligenaceae</taxon>
        <taxon>Alcaligenes</taxon>
    </lineage>
</organism>
<dbReference type="CDD" id="cd06171">
    <property type="entry name" value="Sigma70_r4"/>
    <property type="match status" value="1"/>
</dbReference>
<feature type="domain" description="RNA polymerase sigma factor 70 region 4 type 2" evidence="5">
    <location>
        <begin position="122"/>
        <end position="174"/>
    </location>
</feature>
<dbReference type="InterPro" id="IPR036388">
    <property type="entry name" value="WH-like_DNA-bd_sf"/>
</dbReference>
<dbReference type="SUPFAM" id="SSF88946">
    <property type="entry name" value="Sigma2 domain of RNA polymerase sigma factors"/>
    <property type="match status" value="1"/>
</dbReference>
<evidence type="ECO:0000256" key="4">
    <source>
        <dbReference type="ARBA" id="ARBA00023163"/>
    </source>
</evidence>
<dbReference type="InterPro" id="IPR014284">
    <property type="entry name" value="RNA_pol_sigma-70_dom"/>
</dbReference>
<evidence type="ECO:0000256" key="1">
    <source>
        <dbReference type="ARBA" id="ARBA00010641"/>
    </source>
</evidence>
<evidence type="ECO:0000313" key="7">
    <source>
        <dbReference type="Proteomes" id="UP000608923"/>
    </source>
</evidence>
<dbReference type="NCBIfam" id="TIGR02937">
    <property type="entry name" value="sigma70-ECF"/>
    <property type="match status" value="1"/>
</dbReference>
<comment type="similarity">
    <text evidence="1">Belongs to the sigma-70 factor family. ECF subfamily.</text>
</comment>
<dbReference type="GO" id="GO:0016987">
    <property type="term" value="F:sigma factor activity"/>
    <property type="evidence" value="ECO:0007669"/>
    <property type="project" value="UniProtKB-KW"/>
</dbReference>
<comment type="caution">
    <text evidence="6">The sequence shown here is derived from an EMBL/GenBank/DDBJ whole genome shotgun (WGS) entry which is preliminary data.</text>
</comment>
<accession>A0A8H9IJV4</accession>
<dbReference type="Gene3D" id="1.10.10.10">
    <property type="entry name" value="Winged helix-like DNA-binding domain superfamily/Winged helix DNA-binding domain"/>
    <property type="match status" value="1"/>
</dbReference>
<keyword evidence="3" id="KW-0731">Sigma factor</keyword>
<keyword evidence="2" id="KW-0805">Transcription regulation</keyword>
<dbReference type="GO" id="GO:0006352">
    <property type="term" value="P:DNA-templated transcription initiation"/>
    <property type="evidence" value="ECO:0007669"/>
    <property type="project" value="InterPro"/>
</dbReference>
<gene>
    <name evidence="6" type="ORF">GCM10010096_29020</name>
</gene>
<evidence type="ECO:0000256" key="3">
    <source>
        <dbReference type="ARBA" id="ARBA00023082"/>
    </source>
</evidence>